<dbReference type="EMBL" id="JAVLSF010000014">
    <property type="protein sequence ID" value="MDR9775298.1"/>
    <property type="molecule type" value="Genomic_DNA"/>
</dbReference>
<organism evidence="1 4">
    <name type="scientific">Rhizobium hidalgonense</name>
    <dbReference type="NCBI Taxonomy" id="1538159"/>
    <lineage>
        <taxon>Bacteria</taxon>
        <taxon>Pseudomonadati</taxon>
        <taxon>Pseudomonadota</taxon>
        <taxon>Alphaproteobacteria</taxon>
        <taxon>Hyphomicrobiales</taxon>
        <taxon>Rhizobiaceae</taxon>
        <taxon>Rhizobium/Agrobacterium group</taxon>
        <taxon>Rhizobium</taxon>
    </lineage>
</organism>
<dbReference type="Proteomes" id="UP000219914">
    <property type="component" value="Unassembled WGS sequence"/>
</dbReference>
<evidence type="ECO:0000313" key="2">
    <source>
        <dbReference type="EMBL" id="PDT19658.1"/>
    </source>
</evidence>
<sequence>MHARLAARNVVRASWFDETMTLMEARFAERLEDPHDLASPRAAALAFIKAALHQWATRPAHEAGGNHPPA</sequence>
<evidence type="ECO:0000313" key="4">
    <source>
        <dbReference type="Proteomes" id="UP001268610"/>
    </source>
</evidence>
<dbReference type="AlphaFoldDB" id="A0A2A6K537"/>
<accession>A0A2A6K537</accession>
<reference evidence="1" key="2">
    <citation type="submission" date="2023-04" db="EMBL/GenBank/DDBJ databases">
        <title>Genomic characterization of faba bean (Vicia faba) microsymbionts in Mexican soils.</title>
        <authorList>
            <person name="Rivera Orduna F.N."/>
            <person name="Guevara-Luna J."/>
            <person name="Yan J."/>
            <person name="Arroyo-Herrera I."/>
            <person name="Li Y."/>
            <person name="Vasquez-Murrieta M.S."/>
            <person name="Wang E.T."/>
        </authorList>
    </citation>
    <scope>NUCLEOTIDE SEQUENCE</scope>
    <source>
        <strain evidence="1">CH26</strain>
    </source>
</reference>
<evidence type="ECO:0000313" key="3">
    <source>
        <dbReference type="Proteomes" id="UP000219914"/>
    </source>
</evidence>
<name>A0A2A6K537_9HYPH</name>
<proteinExistence type="predicted"/>
<dbReference type="RefSeq" id="WP_097537326.1">
    <property type="nucleotide sequence ID" value="NZ_JAVLSD010000011.1"/>
</dbReference>
<keyword evidence="3" id="KW-1185">Reference proteome</keyword>
<dbReference type="EMBL" id="NWSY01000038">
    <property type="protein sequence ID" value="PDT19658.1"/>
    <property type="molecule type" value="Genomic_DNA"/>
</dbReference>
<evidence type="ECO:0000313" key="1">
    <source>
        <dbReference type="EMBL" id="MDR9775298.1"/>
    </source>
</evidence>
<protein>
    <submittedName>
        <fullName evidence="1">Uncharacterized protein</fullName>
    </submittedName>
</protein>
<gene>
    <name evidence="2" type="ORF">CO674_31825</name>
    <name evidence="1" type="ORF">RJJ65_22115</name>
</gene>
<dbReference type="Proteomes" id="UP001268610">
    <property type="component" value="Unassembled WGS sequence"/>
</dbReference>
<reference evidence="2 3" key="1">
    <citation type="submission" date="2017-09" db="EMBL/GenBank/DDBJ databases">
        <title>Comparative genomics of rhizobia isolated from Phaseolus vulgaris in China.</title>
        <authorList>
            <person name="Tong W."/>
        </authorList>
    </citation>
    <scope>NUCLEOTIDE SEQUENCE [LARGE SCALE GENOMIC DNA]</scope>
    <source>
        <strain evidence="2 3">FH14</strain>
    </source>
</reference>
<comment type="caution">
    <text evidence="1">The sequence shown here is derived from an EMBL/GenBank/DDBJ whole genome shotgun (WGS) entry which is preliminary data.</text>
</comment>